<keyword evidence="1" id="KW-1133">Transmembrane helix</keyword>
<dbReference type="CTD" id="36336637"/>
<evidence type="ECO:0000313" key="2">
    <source>
        <dbReference type="EMBL" id="EUB64378.1"/>
    </source>
</evidence>
<dbReference type="EMBL" id="APAU02000003">
    <property type="protein sequence ID" value="EUB64378.1"/>
    <property type="molecule type" value="Genomic_DNA"/>
</dbReference>
<name>W6USU5_ECHGR</name>
<gene>
    <name evidence="2" type="ORF">EGR_00922</name>
</gene>
<evidence type="ECO:0000313" key="3">
    <source>
        <dbReference type="Proteomes" id="UP000019149"/>
    </source>
</evidence>
<keyword evidence="1" id="KW-0812">Transmembrane</keyword>
<feature type="transmembrane region" description="Helical" evidence="1">
    <location>
        <begin position="174"/>
        <end position="199"/>
    </location>
</feature>
<accession>W6USU5</accession>
<keyword evidence="1" id="KW-0472">Membrane</keyword>
<comment type="caution">
    <text evidence="2">The sequence shown here is derived from an EMBL/GenBank/DDBJ whole genome shotgun (WGS) entry which is preliminary data.</text>
</comment>
<protein>
    <submittedName>
        <fullName evidence="2">Uncharacterized protein</fullName>
    </submittedName>
</protein>
<sequence>MIALKISGLQHLSDAPKRFQDIKEIITFLMKQNRIIPNLMPSLISGNFHPKCDAGCAAKRLSVPNTSALDFIPNVEFSPNPAIVCLIWKGGDELNVLGVQCAPCGTTQLHSVVVMRNKTKNRHFYNFISSIIGRKYHKTDRNASCSGSEAIYECNFSLVEFTVYIFLYMQKLHVCPYTCGHVITCLNLITYICMSIYGWNVFWTIKLNKYMFMHILVHDLFIIFLYMHAYTCARMHFGLIEI</sequence>
<proteinExistence type="predicted"/>
<dbReference type="AlphaFoldDB" id="W6USU5"/>
<dbReference type="Proteomes" id="UP000019149">
    <property type="component" value="Unassembled WGS sequence"/>
</dbReference>
<feature type="transmembrane region" description="Helical" evidence="1">
    <location>
        <begin position="211"/>
        <end position="229"/>
    </location>
</feature>
<organism evidence="2 3">
    <name type="scientific">Echinococcus granulosus</name>
    <name type="common">Hydatid tapeworm</name>
    <dbReference type="NCBI Taxonomy" id="6210"/>
    <lineage>
        <taxon>Eukaryota</taxon>
        <taxon>Metazoa</taxon>
        <taxon>Spiralia</taxon>
        <taxon>Lophotrochozoa</taxon>
        <taxon>Platyhelminthes</taxon>
        <taxon>Cestoda</taxon>
        <taxon>Eucestoda</taxon>
        <taxon>Cyclophyllidea</taxon>
        <taxon>Taeniidae</taxon>
        <taxon>Echinococcus</taxon>
        <taxon>Echinococcus granulosus group</taxon>
    </lineage>
</organism>
<reference evidence="2 3" key="1">
    <citation type="journal article" date="2013" name="Nat. Genet.">
        <title>The genome of the hydatid tapeworm Echinococcus granulosus.</title>
        <authorList>
            <person name="Zheng H."/>
            <person name="Zhang W."/>
            <person name="Zhang L."/>
            <person name="Zhang Z."/>
            <person name="Li J."/>
            <person name="Lu G."/>
            <person name="Zhu Y."/>
            <person name="Wang Y."/>
            <person name="Huang Y."/>
            <person name="Liu J."/>
            <person name="Kang H."/>
            <person name="Chen J."/>
            <person name="Wang L."/>
            <person name="Chen A."/>
            <person name="Yu S."/>
            <person name="Gao Z."/>
            <person name="Jin L."/>
            <person name="Gu W."/>
            <person name="Wang Z."/>
            <person name="Zhao L."/>
            <person name="Shi B."/>
            <person name="Wen H."/>
            <person name="Lin R."/>
            <person name="Jones M.K."/>
            <person name="Brejova B."/>
            <person name="Vinar T."/>
            <person name="Zhao G."/>
            <person name="McManus D.P."/>
            <person name="Chen Z."/>
            <person name="Zhou Y."/>
            <person name="Wang S."/>
        </authorList>
    </citation>
    <scope>NUCLEOTIDE SEQUENCE [LARGE SCALE GENOMIC DNA]</scope>
</reference>
<dbReference type="KEGG" id="egl:EGR_00922"/>
<keyword evidence="3" id="KW-1185">Reference proteome</keyword>
<dbReference type="GeneID" id="36336637"/>
<dbReference type="RefSeq" id="XP_024355574.1">
    <property type="nucleotide sequence ID" value="XM_024490171.1"/>
</dbReference>
<evidence type="ECO:0000256" key="1">
    <source>
        <dbReference type="SAM" id="Phobius"/>
    </source>
</evidence>